<dbReference type="Gene3D" id="3.60.15.10">
    <property type="entry name" value="Ribonuclease Z/Hydroxyacylglutathione hydrolase-like"/>
    <property type="match status" value="1"/>
</dbReference>
<organism evidence="1">
    <name type="scientific">Arundo donax</name>
    <name type="common">Giant reed</name>
    <name type="synonym">Donax arundinaceus</name>
    <dbReference type="NCBI Taxonomy" id="35708"/>
    <lineage>
        <taxon>Eukaryota</taxon>
        <taxon>Viridiplantae</taxon>
        <taxon>Streptophyta</taxon>
        <taxon>Embryophyta</taxon>
        <taxon>Tracheophyta</taxon>
        <taxon>Spermatophyta</taxon>
        <taxon>Magnoliopsida</taxon>
        <taxon>Liliopsida</taxon>
        <taxon>Poales</taxon>
        <taxon>Poaceae</taxon>
        <taxon>PACMAD clade</taxon>
        <taxon>Arundinoideae</taxon>
        <taxon>Arundineae</taxon>
        <taxon>Arundo</taxon>
    </lineage>
</organism>
<dbReference type="PANTHER" id="PTHR46504:SF1">
    <property type="entry name" value="TRNASE Z TRZ2, CHLOROPLASTIC"/>
    <property type="match status" value="1"/>
</dbReference>
<dbReference type="EMBL" id="GBRH01192077">
    <property type="protein sequence ID" value="JAE05819.1"/>
    <property type="molecule type" value="Transcribed_RNA"/>
</dbReference>
<evidence type="ECO:0008006" key="2">
    <source>
        <dbReference type="Google" id="ProtNLM"/>
    </source>
</evidence>
<dbReference type="PANTHER" id="PTHR46504">
    <property type="entry name" value="TRNASE Z TRZ1"/>
    <property type="match status" value="1"/>
</dbReference>
<reference evidence="1" key="1">
    <citation type="submission" date="2014-09" db="EMBL/GenBank/DDBJ databases">
        <authorList>
            <person name="Magalhaes I.L.F."/>
            <person name="Oliveira U."/>
            <person name="Santos F.R."/>
            <person name="Vidigal T.H.D.A."/>
            <person name="Brescovit A.D."/>
            <person name="Santos A.J."/>
        </authorList>
    </citation>
    <scope>NUCLEOTIDE SEQUENCE</scope>
    <source>
        <tissue evidence="1">Shoot tissue taken approximately 20 cm above the soil surface</tissue>
    </source>
</reference>
<name>A0A0A9F3M5_ARUDO</name>
<dbReference type="InterPro" id="IPR036866">
    <property type="entry name" value="RibonucZ/Hydroxyglut_hydro"/>
</dbReference>
<reference evidence="1" key="2">
    <citation type="journal article" date="2015" name="Data Brief">
        <title>Shoot transcriptome of the giant reed, Arundo donax.</title>
        <authorList>
            <person name="Barrero R.A."/>
            <person name="Guerrero F.D."/>
            <person name="Moolhuijzen P."/>
            <person name="Goolsby J.A."/>
            <person name="Tidwell J."/>
            <person name="Bellgard S.E."/>
            <person name="Bellgard M.I."/>
        </authorList>
    </citation>
    <scope>NUCLEOTIDE SEQUENCE</scope>
    <source>
        <tissue evidence="1">Shoot tissue taken approximately 20 cm above the soil surface</tissue>
    </source>
</reference>
<evidence type="ECO:0000313" key="1">
    <source>
        <dbReference type="EMBL" id="JAE05819.1"/>
    </source>
</evidence>
<dbReference type="AlphaFoldDB" id="A0A0A9F3M5"/>
<protein>
    <recommendedName>
        <fullName evidence="2">Metallo-beta-lactamase domain-containing protein</fullName>
    </recommendedName>
</protein>
<sequence length="59" mass="7020">MHLSEIMEHSQWFRNKAIVLTHFSNRYSLEDIRQAVSRLQSKLHSKVVGLTEGFKSEYR</sequence>
<accession>A0A0A9F3M5</accession>
<proteinExistence type="predicted"/>